<organism evidence="11 12">
    <name type="scientific">Adineta steineri</name>
    <dbReference type="NCBI Taxonomy" id="433720"/>
    <lineage>
        <taxon>Eukaryota</taxon>
        <taxon>Metazoa</taxon>
        <taxon>Spiralia</taxon>
        <taxon>Gnathifera</taxon>
        <taxon>Rotifera</taxon>
        <taxon>Eurotatoria</taxon>
        <taxon>Bdelloidea</taxon>
        <taxon>Adinetida</taxon>
        <taxon>Adinetidae</taxon>
        <taxon>Adineta</taxon>
    </lineage>
</organism>
<keyword evidence="5" id="KW-0677">Repeat</keyword>
<proteinExistence type="inferred from homology"/>
<feature type="repeat" description="TPR" evidence="8">
    <location>
        <begin position="669"/>
        <end position="702"/>
    </location>
</feature>
<keyword evidence="6 8" id="KW-0802">TPR repeat</keyword>
<evidence type="ECO:0000313" key="11">
    <source>
        <dbReference type="EMBL" id="CAF1457586.1"/>
    </source>
</evidence>
<feature type="repeat" description="TPR" evidence="8">
    <location>
        <begin position="459"/>
        <end position="492"/>
    </location>
</feature>
<keyword evidence="10" id="KW-0963">Cytoplasm</keyword>
<feature type="repeat" description="TPR" evidence="8">
    <location>
        <begin position="711"/>
        <end position="744"/>
    </location>
</feature>
<comment type="caution">
    <text evidence="11">The sequence shown here is derived from an EMBL/GenBank/DDBJ whole genome shotgun (WGS) entry which is preliminary data.</text>
</comment>
<evidence type="ECO:0000256" key="10">
    <source>
        <dbReference type="RuleBase" id="RU367020"/>
    </source>
</evidence>
<evidence type="ECO:0000313" key="12">
    <source>
        <dbReference type="Proteomes" id="UP000663845"/>
    </source>
</evidence>
<keyword evidence="10" id="KW-0206">Cytoskeleton</keyword>
<keyword evidence="2 9" id="KW-0328">Glycosyltransferase</keyword>
<sequence length="766" mass="88078">MSGSESNPKASLSLNTIISPSNAIRQHRRMVRNYSLLCLDECMGETNQEYQSILTQLKTITDNVNIFKQRDECIDFLTDAAENIKSFLVVENATVQQIMPLINDIPELHSVYIFNNIKSQHEEWATKWQKVRNIHTNIDDLCHALKIGVRQFNQDSIAMSFLTVDEMASTDNLNQLEPTFMYTQLFKEILLNMKHDEQEIKQFISYCRHHDCGSSKNIDEFEKKYEAQSAIWCYTCPSFIYSMLNDGLRSMEGDIIINMGFFIHDLHQQIQQLHQEQLSSYQDKPFIVYRGQGLTKSDFEKLQKTKGGLMSFNNFLSTSTDKELSLGFSQAALTESNKVGILFIMYINPCIKSAPFATIKEQSYFKEEEEILFSMHTVFRVGVIEQMDNKNQLYQVELQLTSDDDQQLRVLTDRMREEAHGHTGWQRLGDLLLKIGQFNKAEELYNVLLDQTSDEGEKAIYHHQLGSVHLNQGDYEKAIWYFEQGLEILQKILPSNHLHLATIYNNIGGVYDKMGEYSKALSYYEKALEILQKTLPSNHPNLATPYNNIGGVYSSMGEYSKALSSHEKALEIRQKTLSSNHPDLAISYNDIGFMYDKMGEYSKALSYYEKALEIQQKALPSNHPSFATSYNNIGTVYYNMEEYSRALSYYEKALEIQEKTLPSNHPSFATSYNNIGSVCDQMGEYSKALACYEKALEIQQKALLSNHPLLASLYNNIGLVYCNMEDYSKALSYYGRALDIFQRALPPTHPHIKIVKNSIEFVKKKL</sequence>
<comment type="similarity">
    <text evidence="10">Belongs to the kinesin light chain family.</text>
</comment>
<keyword evidence="9" id="KW-0520">NAD</keyword>
<evidence type="ECO:0000256" key="7">
    <source>
        <dbReference type="ARBA" id="ARBA00047597"/>
    </source>
</evidence>
<dbReference type="SMART" id="SM00028">
    <property type="entry name" value="TPR"/>
    <property type="match status" value="8"/>
</dbReference>
<dbReference type="PROSITE" id="PS50005">
    <property type="entry name" value="TPR"/>
    <property type="match status" value="7"/>
</dbReference>
<evidence type="ECO:0000256" key="2">
    <source>
        <dbReference type="ARBA" id="ARBA00022676"/>
    </source>
</evidence>
<keyword evidence="9" id="KW-0521">NADP</keyword>
<dbReference type="Proteomes" id="UP000663845">
    <property type="component" value="Unassembled WGS sequence"/>
</dbReference>
<dbReference type="SUPFAM" id="SSF56399">
    <property type="entry name" value="ADP-ribosylation"/>
    <property type="match status" value="1"/>
</dbReference>
<dbReference type="PROSITE" id="PS50293">
    <property type="entry name" value="TPR_REGION"/>
    <property type="match status" value="6"/>
</dbReference>
<dbReference type="PANTHER" id="PTHR45641:SF19">
    <property type="entry name" value="NEPHROCYSTIN-3"/>
    <property type="match status" value="1"/>
</dbReference>
<name>A0A815Q4W7_9BILA</name>
<evidence type="ECO:0000256" key="3">
    <source>
        <dbReference type="ARBA" id="ARBA00022679"/>
    </source>
</evidence>
<dbReference type="GO" id="GO:0016779">
    <property type="term" value="F:nucleotidyltransferase activity"/>
    <property type="evidence" value="ECO:0007669"/>
    <property type="project" value="UniProtKB-KW"/>
</dbReference>
<evidence type="ECO:0000256" key="1">
    <source>
        <dbReference type="ARBA" id="ARBA00009558"/>
    </source>
</evidence>
<dbReference type="EMBL" id="CAJNOG010001602">
    <property type="protein sequence ID" value="CAF1457586.1"/>
    <property type="molecule type" value="Genomic_DNA"/>
</dbReference>
<dbReference type="EC" id="2.4.2.31" evidence="9"/>
<feature type="repeat" description="TPR" evidence="8">
    <location>
        <begin position="585"/>
        <end position="618"/>
    </location>
</feature>
<evidence type="ECO:0000256" key="8">
    <source>
        <dbReference type="PROSITE-ProRule" id="PRU00339"/>
    </source>
</evidence>
<dbReference type="GO" id="GO:0005874">
    <property type="term" value="C:microtubule"/>
    <property type="evidence" value="ECO:0007669"/>
    <property type="project" value="UniProtKB-UniRule"/>
</dbReference>
<dbReference type="SUPFAM" id="SSF81901">
    <property type="entry name" value="HCP-like"/>
    <property type="match status" value="1"/>
</dbReference>
<dbReference type="Pfam" id="PF13424">
    <property type="entry name" value="TPR_12"/>
    <property type="match status" value="3"/>
</dbReference>
<gene>
    <name evidence="11" type="ORF">JYZ213_LOCUS41060</name>
</gene>
<dbReference type="GO" id="GO:0106274">
    <property type="term" value="F:NAD+-protein-arginine ADP-ribosyltransferase activity"/>
    <property type="evidence" value="ECO:0007669"/>
    <property type="project" value="UniProtKB-EC"/>
</dbReference>
<dbReference type="AlphaFoldDB" id="A0A815Q4W7"/>
<dbReference type="Pfam" id="PF01129">
    <property type="entry name" value="ART"/>
    <property type="match status" value="1"/>
</dbReference>
<reference evidence="11" key="1">
    <citation type="submission" date="2021-02" db="EMBL/GenBank/DDBJ databases">
        <authorList>
            <person name="Nowell W R."/>
        </authorList>
    </citation>
    <scope>NUCLEOTIDE SEQUENCE</scope>
</reference>
<dbReference type="Gene3D" id="3.90.176.10">
    <property type="entry name" value="Toxin ADP-ribosyltransferase, Chain A, domain 1"/>
    <property type="match status" value="1"/>
</dbReference>
<dbReference type="GO" id="GO:0005871">
    <property type="term" value="C:kinesin complex"/>
    <property type="evidence" value="ECO:0007669"/>
    <property type="project" value="UniProtKB-UniRule"/>
</dbReference>
<feature type="repeat" description="TPR" evidence="8">
    <location>
        <begin position="501"/>
        <end position="534"/>
    </location>
</feature>
<comment type="similarity">
    <text evidence="1 9">Belongs to the Arg-specific ADP-ribosyltransferase family.</text>
</comment>
<accession>A0A815Q4W7</accession>
<keyword evidence="10" id="KW-0493">Microtubule</keyword>
<dbReference type="InterPro" id="IPR000768">
    <property type="entry name" value="ART"/>
</dbReference>
<evidence type="ECO:0000256" key="5">
    <source>
        <dbReference type="ARBA" id="ARBA00022737"/>
    </source>
</evidence>
<dbReference type="Gene3D" id="1.25.40.10">
    <property type="entry name" value="Tetratricopeptide repeat domain"/>
    <property type="match status" value="3"/>
</dbReference>
<keyword evidence="3 9" id="KW-0808">Transferase</keyword>
<feature type="repeat" description="TPR" evidence="8">
    <location>
        <begin position="543"/>
        <end position="576"/>
    </location>
</feature>
<evidence type="ECO:0000256" key="9">
    <source>
        <dbReference type="RuleBase" id="RU361228"/>
    </source>
</evidence>
<protein>
    <recommendedName>
        <fullName evidence="9 10">Multifunctional fusion protein</fullName>
    </recommendedName>
    <domain>
        <recommendedName>
            <fullName evidence="9">NAD(P)(+)--arginine ADP-ribosyltransferase</fullName>
            <ecNumber evidence="9">2.4.2.31</ecNumber>
        </recommendedName>
        <alternativeName>
            <fullName evidence="9">Mono(ADP-ribosyl)transferase</fullName>
        </alternativeName>
    </domain>
    <domain>
        <recommendedName>
            <fullName evidence="10">Kinesin light chain</fullName>
        </recommendedName>
    </domain>
</protein>
<dbReference type="InterPro" id="IPR011990">
    <property type="entry name" value="TPR-like_helical_dom_sf"/>
</dbReference>
<evidence type="ECO:0000256" key="4">
    <source>
        <dbReference type="ARBA" id="ARBA00022695"/>
    </source>
</evidence>
<dbReference type="PROSITE" id="PS51996">
    <property type="entry name" value="TR_MART"/>
    <property type="match status" value="1"/>
</dbReference>
<dbReference type="InterPro" id="IPR019734">
    <property type="entry name" value="TPR_rpt"/>
</dbReference>
<comment type="function">
    <text evidence="10">Kinesin is a microtubule-associated force-producing protein that play a role in organelle transport.</text>
</comment>
<dbReference type="PANTHER" id="PTHR45641">
    <property type="entry name" value="TETRATRICOPEPTIDE REPEAT PROTEIN (AFU_ORTHOLOGUE AFUA_6G03870)"/>
    <property type="match status" value="1"/>
</dbReference>
<comment type="subcellular location">
    <subcellularLocation>
        <location evidence="10">Cytoplasm</location>
        <location evidence="10">Cytoskeleton</location>
    </subcellularLocation>
</comment>
<comment type="catalytic activity">
    <reaction evidence="7 9">
        <text>L-arginyl-[protein] + NAD(+) = N(omega)-(ADP-D-ribosyl)-L-arginyl-[protein] + nicotinamide + H(+)</text>
        <dbReference type="Rhea" id="RHEA:19149"/>
        <dbReference type="Rhea" id="RHEA-COMP:10532"/>
        <dbReference type="Rhea" id="RHEA-COMP:15087"/>
        <dbReference type="ChEBI" id="CHEBI:15378"/>
        <dbReference type="ChEBI" id="CHEBI:17154"/>
        <dbReference type="ChEBI" id="CHEBI:29965"/>
        <dbReference type="ChEBI" id="CHEBI:57540"/>
        <dbReference type="ChEBI" id="CHEBI:142554"/>
        <dbReference type="EC" id="2.4.2.31"/>
    </reaction>
</comment>
<feature type="repeat" description="TPR" evidence="8">
    <location>
        <begin position="627"/>
        <end position="660"/>
    </location>
</feature>
<comment type="subunit">
    <text evidence="10">Oligomeric complex composed of two heavy chains and two light chains.</text>
</comment>
<keyword evidence="4" id="KW-0548">Nucleotidyltransferase</keyword>
<dbReference type="PRINTS" id="PR00381">
    <property type="entry name" value="KINESINLIGHT"/>
</dbReference>
<keyword evidence="10" id="KW-0505">Motor protein</keyword>
<dbReference type="Pfam" id="PF13374">
    <property type="entry name" value="TPR_10"/>
    <property type="match status" value="1"/>
</dbReference>
<evidence type="ECO:0000256" key="6">
    <source>
        <dbReference type="ARBA" id="ARBA00022803"/>
    </source>
</evidence>